<dbReference type="GeneID" id="110976537"/>
<feature type="compositionally biased region" description="Low complexity" evidence="3">
    <location>
        <begin position="701"/>
        <end position="723"/>
    </location>
</feature>
<evidence type="ECO:0000256" key="4">
    <source>
        <dbReference type="SAM" id="Phobius"/>
    </source>
</evidence>
<dbReference type="InterPro" id="IPR036383">
    <property type="entry name" value="TSP1_rpt_sf"/>
</dbReference>
<evidence type="ECO:0000256" key="3">
    <source>
        <dbReference type="SAM" id="MobiDB-lite"/>
    </source>
</evidence>
<feature type="region of interest" description="Disordered" evidence="3">
    <location>
        <begin position="695"/>
        <end position="724"/>
    </location>
</feature>
<keyword evidence="2" id="KW-1015">Disulfide bond</keyword>
<evidence type="ECO:0000256" key="2">
    <source>
        <dbReference type="ARBA" id="ARBA00023157"/>
    </source>
</evidence>
<dbReference type="InterPro" id="IPR000884">
    <property type="entry name" value="TSP1_rpt"/>
</dbReference>
<dbReference type="PROSITE" id="PS50092">
    <property type="entry name" value="TSP1"/>
    <property type="match status" value="3"/>
</dbReference>
<dbReference type="SUPFAM" id="SSF82895">
    <property type="entry name" value="TSP-1 type 1 repeat"/>
    <property type="match status" value="3"/>
</dbReference>
<dbReference type="Proteomes" id="UP000694845">
    <property type="component" value="Unplaced"/>
</dbReference>
<dbReference type="KEGG" id="aplc:110976537"/>
<dbReference type="RefSeq" id="XP_022085585.1">
    <property type="nucleotide sequence ID" value="XM_022229893.1"/>
</dbReference>
<keyword evidence="1" id="KW-0677">Repeat</keyword>
<keyword evidence="4" id="KW-0472">Membrane</keyword>
<organism evidence="5 6">
    <name type="scientific">Acanthaster planci</name>
    <name type="common">Crown-of-thorns starfish</name>
    <dbReference type="NCBI Taxonomy" id="133434"/>
    <lineage>
        <taxon>Eukaryota</taxon>
        <taxon>Metazoa</taxon>
        <taxon>Echinodermata</taxon>
        <taxon>Eleutherozoa</taxon>
        <taxon>Asterozoa</taxon>
        <taxon>Asteroidea</taxon>
        <taxon>Valvatacea</taxon>
        <taxon>Valvatida</taxon>
        <taxon>Acanthasteridae</taxon>
        <taxon>Acanthaster</taxon>
    </lineage>
</organism>
<evidence type="ECO:0000313" key="5">
    <source>
        <dbReference type="Proteomes" id="UP000694845"/>
    </source>
</evidence>
<evidence type="ECO:0000256" key="1">
    <source>
        <dbReference type="ARBA" id="ARBA00022737"/>
    </source>
</evidence>
<dbReference type="InterPro" id="IPR052065">
    <property type="entry name" value="Compl_asym_regulator"/>
</dbReference>
<protein>
    <submittedName>
        <fullName evidence="6">Uncharacterized protein LOC110976537</fullName>
    </submittedName>
</protein>
<gene>
    <name evidence="6" type="primary">LOC110976537</name>
</gene>
<sequence length="1649" mass="181411">METILEEQKKRNKEEENIGYLETILESMGPNKEDILRDELDHLQSVLNILQGSAPTGQTEAVSAQPTTNVLTPSSTANADKNLLDLLGNLPVMTERHENESGQEVQAIQEVFEAVQEPDHDVLGEEIKNLLEILMPTGFSFSQRPLLLAMSTQTPATMSKQPKPSTKIILSTVVPPLTTSPDHITTEAKRQLLLDLIQSVELEKMPKDTKMIQSLETILESSGIDQEDVLRDELTNLEYILSGQTSVPTLIGTGPEETKTVPTTHKIATTSSIAVVNEEMLDLLDEIPKFEEKDQTKSRQEVQSIQDVLEGAKEPKKGILGGEIKHFLELFAPPSLNTSQRPLLSSALHTTPTTTQITEVGTFYPVEVKSPQSKELTTRAPVPTSGPDTVGKFVLHFLQEVQNVSRSRLLSNFKEDVDVVEKFVKAGNMTFQGDLEKAINKIGALMSKPVSQEPTLKVETETARMATLEFSEVPVYPEKFKSPTPMSLTPQARRLEETTEFLRTRISERTTVAPISEVAGNQALLKILSKESKPEQKQFLEDAKGMEEIEEIFANLTQTDEEVLFDEIAKLDQGLHYGKQLILPYHTTEAIATEKLITTNLLVTPSVSNILKASTTTGNREEETVHPTGKVPVTSSPANANEILLDLLGNPPVMEEGHRTESEQEVQAIQEVFKAVQESDEDVLDNELKNLQEILESAGRPPLSTASTQTPTTSKQPKPATKPLISTAVRPLSSSQRTLPSSELHITPASTEITEVSPSLLVKVTTPNSKQPNAPILTSAPAIMGKFVLHFLQKVENISRSRLLSDFKEDVDFVEKFVKAGKLKFEEDLGEAIDKLGALMSKPFSLKPTLKVENETASVATPEFKEVPVYPLVPISTAKVEEKPSTAMSVTPESGNEQLLDLLEDLGKTEVEISEQDHKVVQKLEKMLVEEKLPHADIMREELEHLNQVLNPENYSRPTTSYLPVTSTPKQETVVSTAISREIATTEVPEMYKPLTSGYPTLLPRRSEEMTQTKPTKISEKTTVVPMFEVAGNQALLEILSEGSKLEDKQLLEDAKGMREIEELFANLTQTDEEVLVDEIAKLDQGLHYGKQLKPAYHTTEAVSTEMVMPTKVQVAPVTLESMVTKTTEVSPSVGIAAKAFLETLLQLRDQMEIGIDWDEVIRLGAFSAGQQNEGAQKDLEKALKLVWDIIRGAMVEPSTPSSVVTTAVFEASTTIEGATEIPAPTPTPTAESPTLQVTSKAVTSSEEEAFLDTVRDLVGRISLNLPWADIKQVGALSRALDKDAEKHTVDELGLVADIMSEIKELENRTAGIPHVHVPTVSSTKFHLLTKATVGVQKTEDQTSMTKSTMPNLLTRMKIGTVPTSKHFNPPLPTTPYSPVDRWTEWSAWGDCSATCGLGEQSRTRECQLYIEGLVIPSSSCEGSRTENMACETRLCPETPLPTTPYSPVDRWTEWSAWGDCSATCGLGEQSRTRECQLFIEGLFIPASGCEGSRAETMACETRRCPETPSVDGQWSGWSDWTECSAVCGPGKQTRYRLCDSPPPAGDDGLPCEGAMTDDRDCYGEGKVCEEAVAEVPARSTPKPSDRAPTSRRLHKVVAWIVLIVLIVLVVVAFVACSVVKMYGARQYRPGKPIFTKESQFSSVRSALH</sequence>
<dbReference type="FunFam" id="2.20.100.10:FF:000001">
    <property type="entry name" value="semaphorin-5A isoform X1"/>
    <property type="match status" value="1"/>
</dbReference>
<dbReference type="Pfam" id="PF00090">
    <property type="entry name" value="TSP_1"/>
    <property type="match status" value="3"/>
</dbReference>
<accession>A0A8B7XZX1</accession>
<keyword evidence="4" id="KW-0812">Transmembrane</keyword>
<feature type="region of interest" description="Disordered" evidence="3">
    <location>
        <begin position="614"/>
        <end position="636"/>
    </location>
</feature>
<keyword evidence="4" id="KW-1133">Transmembrane helix</keyword>
<proteinExistence type="predicted"/>
<name>A0A8B7XZX1_ACAPL</name>
<dbReference type="Gene3D" id="2.20.100.10">
    <property type="entry name" value="Thrombospondin type-1 (TSP1) repeat"/>
    <property type="match status" value="3"/>
</dbReference>
<keyword evidence="5" id="KW-1185">Reference proteome</keyword>
<dbReference type="SMART" id="SM00209">
    <property type="entry name" value="TSP1"/>
    <property type="match status" value="3"/>
</dbReference>
<feature type="transmembrane region" description="Helical" evidence="4">
    <location>
        <begin position="1597"/>
        <end position="1620"/>
    </location>
</feature>
<reference evidence="6" key="1">
    <citation type="submission" date="2025-08" db="UniProtKB">
        <authorList>
            <consortium name="RefSeq"/>
        </authorList>
    </citation>
    <scope>IDENTIFICATION</scope>
</reference>
<dbReference type="OrthoDB" id="446173at2759"/>
<dbReference type="PANTHER" id="PTHR22906">
    <property type="entry name" value="PROPERDIN"/>
    <property type="match status" value="1"/>
</dbReference>
<evidence type="ECO:0000313" key="6">
    <source>
        <dbReference type="RefSeq" id="XP_022085585.1"/>
    </source>
</evidence>